<evidence type="ECO:0000256" key="2">
    <source>
        <dbReference type="ARBA" id="ARBA00023014"/>
    </source>
</evidence>
<protein>
    <submittedName>
        <fullName evidence="4">Uncharacterized protein</fullName>
    </submittedName>
</protein>
<sequence length="379" mass="42614">MLCTTCPNHQIPEHMLLVYFYEGLLFEERMFVDAATGGSLLDKTPIEARKLLCKLASENPIEVAKGESEQVYSELEIPIHLSEVQVIFDAFELLKLETIKPVLDFFIDMPMHTHVLDSLYSIEHLDISTVVHKLCTDLDCVEYDNLDDAAVNLKIGKIILNEPTQVSSELETLVVLPDLPMHLNAFDLLHIDYIESMTETNAVLYDHSKFFESVLAIEHVDLNASILDSTMNIDDCLDVNELLHDNILELSFDFAVDSHVSADFYIESVKTEDILDLGLSFDLTQFSEDFKCNCEFGSCSICVEINVVIQPDSKPITDANYEFNGQVSEMNDKAGAEVNKESMVDEKDCIATALSKSEVFTPVANTQQLPVEEELLLLQ</sequence>
<organism evidence="4 5">
    <name type="scientific">Vigna mungo</name>
    <name type="common">Black gram</name>
    <name type="synonym">Phaseolus mungo</name>
    <dbReference type="NCBI Taxonomy" id="3915"/>
    <lineage>
        <taxon>Eukaryota</taxon>
        <taxon>Viridiplantae</taxon>
        <taxon>Streptophyta</taxon>
        <taxon>Embryophyta</taxon>
        <taxon>Tracheophyta</taxon>
        <taxon>Spermatophyta</taxon>
        <taxon>Magnoliopsida</taxon>
        <taxon>eudicotyledons</taxon>
        <taxon>Gunneridae</taxon>
        <taxon>Pentapetalae</taxon>
        <taxon>rosids</taxon>
        <taxon>fabids</taxon>
        <taxon>Fabales</taxon>
        <taxon>Fabaceae</taxon>
        <taxon>Papilionoideae</taxon>
        <taxon>50 kb inversion clade</taxon>
        <taxon>NPAAA clade</taxon>
        <taxon>indigoferoid/millettioid clade</taxon>
        <taxon>Phaseoleae</taxon>
        <taxon>Vigna</taxon>
    </lineage>
</organism>
<dbReference type="PROSITE" id="PS00197">
    <property type="entry name" value="2FE2S_FER_1"/>
    <property type="match status" value="1"/>
</dbReference>
<dbReference type="InterPro" id="IPR006058">
    <property type="entry name" value="2Fe2S_fd_BS"/>
</dbReference>
<accession>A0AAQ3NRW0</accession>
<dbReference type="GO" id="GO:0051537">
    <property type="term" value="F:2 iron, 2 sulfur cluster binding"/>
    <property type="evidence" value="ECO:0007669"/>
    <property type="project" value="UniProtKB-KW"/>
</dbReference>
<dbReference type="AlphaFoldDB" id="A0AAQ3NRW0"/>
<dbReference type="Proteomes" id="UP001374535">
    <property type="component" value="Chromosome 4"/>
</dbReference>
<name>A0AAQ3NRW0_VIGMU</name>
<evidence type="ECO:0000256" key="1">
    <source>
        <dbReference type="ARBA" id="ARBA00022714"/>
    </source>
</evidence>
<dbReference type="EMBL" id="CP144697">
    <property type="protein sequence ID" value="WVZ14185.1"/>
    <property type="molecule type" value="Genomic_DNA"/>
</dbReference>
<evidence type="ECO:0000313" key="5">
    <source>
        <dbReference type="Proteomes" id="UP001374535"/>
    </source>
</evidence>
<comment type="cofactor">
    <cofactor evidence="3">
        <name>[2Fe-2S] cluster</name>
        <dbReference type="ChEBI" id="CHEBI:190135"/>
    </cofactor>
</comment>
<keyword evidence="1" id="KW-0479">Metal-binding</keyword>
<reference evidence="4 5" key="1">
    <citation type="journal article" date="2023" name="Life. Sci Alliance">
        <title>Evolutionary insights into 3D genome organization and epigenetic landscape of Vigna mungo.</title>
        <authorList>
            <person name="Junaid A."/>
            <person name="Singh B."/>
            <person name="Bhatia S."/>
        </authorList>
    </citation>
    <scope>NUCLEOTIDE SEQUENCE [LARGE SCALE GENOMIC DNA]</scope>
    <source>
        <strain evidence="4">Urdbean</strain>
    </source>
</reference>
<evidence type="ECO:0000313" key="4">
    <source>
        <dbReference type="EMBL" id="WVZ14185.1"/>
    </source>
</evidence>
<proteinExistence type="predicted"/>
<keyword evidence="5" id="KW-1185">Reference proteome</keyword>
<keyword evidence="1" id="KW-0408">Iron</keyword>
<keyword evidence="1" id="KW-0001">2Fe-2S</keyword>
<gene>
    <name evidence="4" type="ORF">V8G54_011751</name>
</gene>
<keyword evidence="2" id="KW-0411">Iron-sulfur</keyword>
<evidence type="ECO:0000256" key="3">
    <source>
        <dbReference type="ARBA" id="ARBA00034078"/>
    </source>
</evidence>